<feature type="region of interest" description="Disordered" evidence="1">
    <location>
        <begin position="242"/>
        <end position="267"/>
    </location>
</feature>
<proteinExistence type="predicted"/>
<name>A0A8X6M0Q0_TRICU</name>
<feature type="region of interest" description="Disordered" evidence="1">
    <location>
        <begin position="1"/>
        <end position="26"/>
    </location>
</feature>
<keyword evidence="3" id="KW-1185">Reference proteome</keyword>
<feature type="region of interest" description="Disordered" evidence="1">
    <location>
        <begin position="95"/>
        <end position="151"/>
    </location>
</feature>
<dbReference type="EMBL" id="BMAO01008868">
    <property type="protein sequence ID" value="GFR27024.1"/>
    <property type="molecule type" value="Genomic_DNA"/>
</dbReference>
<comment type="caution">
    <text evidence="2">The sequence shown here is derived from an EMBL/GenBank/DDBJ whole genome shotgun (WGS) entry which is preliminary data.</text>
</comment>
<feature type="compositionally biased region" description="Pro residues" evidence="1">
    <location>
        <begin position="179"/>
        <end position="190"/>
    </location>
</feature>
<organism evidence="2 3">
    <name type="scientific">Trichonephila clavata</name>
    <name type="common">Joro spider</name>
    <name type="synonym">Nephila clavata</name>
    <dbReference type="NCBI Taxonomy" id="2740835"/>
    <lineage>
        <taxon>Eukaryota</taxon>
        <taxon>Metazoa</taxon>
        <taxon>Ecdysozoa</taxon>
        <taxon>Arthropoda</taxon>
        <taxon>Chelicerata</taxon>
        <taxon>Arachnida</taxon>
        <taxon>Araneae</taxon>
        <taxon>Araneomorphae</taxon>
        <taxon>Entelegynae</taxon>
        <taxon>Araneoidea</taxon>
        <taxon>Nephilidae</taxon>
        <taxon>Trichonephila</taxon>
    </lineage>
</organism>
<protein>
    <submittedName>
        <fullName evidence="2">Uncharacterized protein</fullName>
    </submittedName>
</protein>
<dbReference type="Proteomes" id="UP000887116">
    <property type="component" value="Unassembled WGS sequence"/>
</dbReference>
<feature type="compositionally biased region" description="Low complexity" evidence="1">
    <location>
        <begin position="191"/>
        <end position="200"/>
    </location>
</feature>
<feature type="region of interest" description="Disordered" evidence="1">
    <location>
        <begin position="164"/>
        <end position="209"/>
    </location>
</feature>
<sequence length="267" mass="29702">MASGQNLSDMEQSPIKSPTSPIQRSTCEQQAYTKSQIERMICIQSYKLALVEDLKKYPDYEEDHFYQNALMELQDIENSMQLAVSDFDSFPSCTTPGGPFHDLPPTTSPFTTSKNSPKVSPIKTNSKRKDSDEFQLPRKTTKRSLFDQPSTCSLQISPNKYSVLANCPQENPDSGAPKPTAPLFPTPPLTTSPATTSPNAAQPPNPLSPPVMLKITDTYRSHVKTLTAHYPKLRMRLTGDLLNPLNKERSPPFGKRGTMRKLQGLLT</sequence>
<gene>
    <name evidence="2" type="ORF">TNCT_137421</name>
</gene>
<reference evidence="2" key="1">
    <citation type="submission" date="2020-07" db="EMBL/GenBank/DDBJ databases">
        <title>Multicomponent nature underlies the extraordinary mechanical properties of spider dragline silk.</title>
        <authorList>
            <person name="Kono N."/>
            <person name="Nakamura H."/>
            <person name="Mori M."/>
            <person name="Yoshida Y."/>
            <person name="Ohtoshi R."/>
            <person name="Malay A.D."/>
            <person name="Moran D.A.P."/>
            <person name="Tomita M."/>
            <person name="Numata K."/>
            <person name="Arakawa K."/>
        </authorList>
    </citation>
    <scope>NUCLEOTIDE SEQUENCE</scope>
</reference>
<dbReference type="AlphaFoldDB" id="A0A8X6M0Q0"/>
<accession>A0A8X6M0Q0</accession>
<evidence type="ECO:0000313" key="3">
    <source>
        <dbReference type="Proteomes" id="UP000887116"/>
    </source>
</evidence>
<feature type="compositionally biased region" description="Basic and acidic residues" evidence="1">
    <location>
        <begin position="127"/>
        <end position="136"/>
    </location>
</feature>
<evidence type="ECO:0000256" key="1">
    <source>
        <dbReference type="SAM" id="MobiDB-lite"/>
    </source>
</evidence>
<evidence type="ECO:0000313" key="2">
    <source>
        <dbReference type="EMBL" id="GFR27024.1"/>
    </source>
</evidence>
<feature type="compositionally biased region" description="Polar residues" evidence="1">
    <location>
        <begin position="108"/>
        <end position="124"/>
    </location>
</feature>